<dbReference type="EMBL" id="CM023486">
    <property type="protein sequence ID" value="KAH6928799.1"/>
    <property type="molecule type" value="Genomic_DNA"/>
</dbReference>
<keyword evidence="2" id="KW-1185">Reference proteome</keyword>
<gene>
    <name evidence="1" type="ORF">HPB50_019531</name>
</gene>
<organism evidence="1 2">
    <name type="scientific">Hyalomma asiaticum</name>
    <name type="common">Tick</name>
    <dbReference type="NCBI Taxonomy" id="266040"/>
    <lineage>
        <taxon>Eukaryota</taxon>
        <taxon>Metazoa</taxon>
        <taxon>Ecdysozoa</taxon>
        <taxon>Arthropoda</taxon>
        <taxon>Chelicerata</taxon>
        <taxon>Arachnida</taxon>
        <taxon>Acari</taxon>
        <taxon>Parasitiformes</taxon>
        <taxon>Ixodida</taxon>
        <taxon>Ixodoidea</taxon>
        <taxon>Ixodidae</taxon>
        <taxon>Hyalomminae</taxon>
        <taxon>Hyalomma</taxon>
    </lineage>
</organism>
<accession>A0ACB7S4I3</accession>
<comment type="caution">
    <text evidence="1">The sequence shown here is derived from an EMBL/GenBank/DDBJ whole genome shotgun (WGS) entry which is preliminary data.</text>
</comment>
<reference evidence="1" key="1">
    <citation type="submission" date="2020-05" db="EMBL/GenBank/DDBJ databases">
        <title>Large-scale comparative analyses of tick genomes elucidate their genetic diversity and vector capacities.</title>
        <authorList>
            <person name="Jia N."/>
            <person name="Wang J."/>
            <person name="Shi W."/>
            <person name="Du L."/>
            <person name="Sun Y."/>
            <person name="Zhan W."/>
            <person name="Jiang J."/>
            <person name="Wang Q."/>
            <person name="Zhang B."/>
            <person name="Ji P."/>
            <person name="Sakyi L.B."/>
            <person name="Cui X."/>
            <person name="Yuan T."/>
            <person name="Jiang B."/>
            <person name="Yang W."/>
            <person name="Lam T.T.-Y."/>
            <person name="Chang Q."/>
            <person name="Ding S."/>
            <person name="Wang X."/>
            <person name="Zhu J."/>
            <person name="Ruan X."/>
            <person name="Zhao L."/>
            <person name="Wei J."/>
            <person name="Que T."/>
            <person name="Du C."/>
            <person name="Cheng J."/>
            <person name="Dai P."/>
            <person name="Han X."/>
            <person name="Huang E."/>
            <person name="Gao Y."/>
            <person name="Liu J."/>
            <person name="Shao H."/>
            <person name="Ye R."/>
            <person name="Li L."/>
            <person name="Wei W."/>
            <person name="Wang X."/>
            <person name="Wang C."/>
            <person name="Yang T."/>
            <person name="Huo Q."/>
            <person name="Li W."/>
            <person name="Guo W."/>
            <person name="Chen H."/>
            <person name="Zhou L."/>
            <person name="Ni X."/>
            <person name="Tian J."/>
            <person name="Zhou Y."/>
            <person name="Sheng Y."/>
            <person name="Liu T."/>
            <person name="Pan Y."/>
            <person name="Xia L."/>
            <person name="Li J."/>
            <person name="Zhao F."/>
            <person name="Cao W."/>
        </authorList>
    </citation>
    <scope>NUCLEOTIDE SEQUENCE</scope>
    <source>
        <strain evidence="1">Hyas-2018</strain>
    </source>
</reference>
<evidence type="ECO:0000313" key="2">
    <source>
        <dbReference type="Proteomes" id="UP000821845"/>
    </source>
</evidence>
<proteinExistence type="predicted"/>
<evidence type="ECO:0000313" key="1">
    <source>
        <dbReference type="EMBL" id="KAH6928799.1"/>
    </source>
</evidence>
<protein>
    <submittedName>
        <fullName evidence="1">Uncharacterized protein</fullName>
    </submittedName>
</protein>
<sequence length="681" mass="76886">MSSGQRRRHRLGFAIVGVTVVLFVTVLAYYSTLAIAVPSRPLETSKHPNLCETADCIAHSRLLTKASGKIVDPCEDFEDHVCSARHQLEHGHGELVTAAAGNVLAAWYENFENMLLNATALVGASRKPLAMLRTCSRQHTASSSDVALFRSFMSKLRLSWPEEPPDDVNPLAVILDLTFNWGLCFWLRIRLSRKPGSRLGSRIRVMLSPGRTASVYDFAMRYYRLVSDGAYARYWTRLRNILSNGEAPGDSDRIQRSKLVEGKAIKLLVSIVNKHTVDPVSVSFSNISLFTRPVSSAEWLEQINSVLRYERPFRGDDEVLASDETLLHAIGEMFATFSSGELLSYLSWQFVQTCAPYLDLSLGDFACNRDIRMFCADQVLSSYSPLITAIYTRLNPPQKSHRYMATRVSAVLKHVLRKVLRSTNLDNLTRTATAVKITSMNVRLWPVGELLRNPDNIYAEFPENGTSFVGLWIDTRQSLRSMIGTPHRDVAFSFGNIDPSHLVHYDYLTNELEISVAALTSPLYYSNGTNAMFYGGLGFLVAKEVLKMQDAIGARYYPNGSVVPLWLYKRSRKLVEEQDACLEARRKLRTYLPALEVSYSAFQEATRHEKRKLQLSEELTEPKTFFKTVCLTTCLTRGLERGNPLVKCNHLVENSFEFVAAFGCNKLSRMNSPRKCPYFKR</sequence>
<name>A0ACB7S4I3_HYAAI</name>
<dbReference type="Proteomes" id="UP000821845">
    <property type="component" value="Chromosome 6"/>
</dbReference>